<name>V6IVE5_9BACL</name>
<dbReference type="EMBL" id="AWTC01000023">
    <property type="protein sequence ID" value="EST10466.1"/>
    <property type="molecule type" value="Genomic_DNA"/>
</dbReference>
<evidence type="ECO:0000256" key="1">
    <source>
        <dbReference type="ARBA" id="ARBA00022969"/>
    </source>
</evidence>
<dbReference type="GO" id="GO:0030436">
    <property type="term" value="P:asexual sporulation"/>
    <property type="evidence" value="ECO:0007669"/>
    <property type="project" value="InterPro"/>
</dbReference>
<feature type="compositionally biased region" description="Basic and acidic residues" evidence="2">
    <location>
        <begin position="28"/>
        <end position="40"/>
    </location>
</feature>
<proteinExistence type="predicted"/>
<sequence>MVDKPGTRFSVQNEDELWPGADPSHVSKRADGTIKDRPGERMFSAHQKQRNNDHTEG</sequence>
<keyword evidence="1" id="KW-0749">Sporulation</keyword>
<protein>
    <recommendedName>
        <fullName evidence="5">Small, acid-soluble spore protein K</fullName>
    </recommendedName>
</protein>
<evidence type="ECO:0000313" key="4">
    <source>
        <dbReference type="Proteomes" id="UP000018296"/>
    </source>
</evidence>
<dbReference type="AlphaFoldDB" id="V6IVE5"/>
<dbReference type="Proteomes" id="UP000018296">
    <property type="component" value="Unassembled WGS sequence"/>
</dbReference>
<keyword evidence="4" id="KW-1185">Reference proteome</keyword>
<reference evidence="3 4" key="1">
    <citation type="journal article" date="2013" name="Genome Announc.">
        <title>Genome Sequence of Sporolactobacillus laevolacticus DSM442, an Efficient Polymer-Grade D-Lactate Producer from Agricultural Waste Cottonseed as a Nitrogen Source.</title>
        <authorList>
            <person name="Wang H."/>
            <person name="Wang L."/>
            <person name="Ju J."/>
            <person name="Yu B."/>
            <person name="Ma Y."/>
        </authorList>
    </citation>
    <scope>NUCLEOTIDE SEQUENCE [LARGE SCALE GENOMIC DNA]</scope>
    <source>
        <strain evidence="3 4">DSM 442</strain>
    </source>
</reference>
<evidence type="ECO:0000256" key="2">
    <source>
        <dbReference type="SAM" id="MobiDB-lite"/>
    </source>
</evidence>
<dbReference type="GO" id="GO:0042601">
    <property type="term" value="C:endospore-forming forespore"/>
    <property type="evidence" value="ECO:0007669"/>
    <property type="project" value="InterPro"/>
</dbReference>
<feature type="region of interest" description="Disordered" evidence="2">
    <location>
        <begin position="1"/>
        <end position="57"/>
    </location>
</feature>
<organism evidence="3 4">
    <name type="scientific">Sporolactobacillus laevolacticus DSM 442</name>
    <dbReference type="NCBI Taxonomy" id="1395513"/>
    <lineage>
        <taxon>Bacteria</taxon>
        <taxon>Bacillati</taxon>
        <taxon>Bacillota</taxon>
        <taxon>Bacilli</taxon>
        <taxon>Bacillales</taxon>
        <taxon>Sporolactobacillaceae</taxon>
        <taxon>Sporolactobacillus</taxon>
    </lineage>
</organism>
<dbReference type="Pfam" id="PF08176">
    <property type="entry name" value="SspK"/>
    <property type="match status" value="1"/>
</dbReference>
<dbReference type="GO" id="GO:0030435">
    <property type="term" value="P:sporulation resulting in formation of a cellular spore"/>
    <property type="evidence" value="ECO:0007669"/>
    <property type="project" value="UniProtKB-KW"/>
</dbReference>
<dbReference type="STRING" id="1395513.P343_17000"/>
<accession>V6IVE5</accession>
<evidence type="ECO:0008006" key="5">
    <source>
        <dbReference type="Google" id="ProtNLM"/>
    </source>
</evidence>
<dbReference type="InterPro" id="IPR012611">
    <property type="entry name" value="SASP_SspK"/>
</dbReference>
<comment type="caution">
    <text evidence="3">The sequence shown here is derived from an EMBL/GenBank/DDBJ whole genome shotgun (WGS) entry which is preliminary data.</text>
</comment>
<dbReference type="PATRIC" id="fig|1395513.3.peg.3448"/>
<gene>
    <name evidence="3" type="ORF">P343_17000</name>
</gene>
<evidence type="ECO:0000313" key="3">
    <source>
        <dbReference type="EMBL" id="EST10466.1"/>
    </source>
</evidence>